<accession>A0A119CVW3</accession>
<gene>
    <name evidence="2" type="ORF">ABW22_09690</name>
</gene>
<dbReference type="EMBL" id="LDUG01000025">
    <property type="protein sequence ID" value="KVW95446.1"/>
    <property type="molecule type" value="Genomic_DNA"/>
</dbReference>
<reference evidence="2 3" key="1">
    <citation type="journal article" date="2015" name="Appl. Environ. Microbiol.">
        <title>Aerobic and Anaerobic Thiosulfate Oxidation by a Cold-Adapted, Subglacial Chemoautotroph.</title>
        <authorList>
            <person name="Harrold Z.R."/>
            <person name="Skidmore M.L."/>
            <person name="Hamilton T.L."/>
            <person name="Desch L."/>
            <person name="Amada K."/>
            <person name="van Gelder W."/>
            <person name="Glover K."/>
            <person name="Roden E.E."/>
            <person name="Boyd E.S."/>
        </authorList>
    </citation>
    <scope>NUCLEOTIDE SEQUENCE [LARGE SCALE GENOMIC DNA]</scope>
    <source>
        <strain evidence="2 3">RG</strain>
    </source>
</reference>
<dbReference type="AlphaFoldDB" id="A0A119CVW3"/>
<keyword evidence="1" id="KW-0812">Transmembrane</keyword>
<organism evidence="2 3">
    <name type="scientific">Thiobacillus denitrificans</name>
    <dbReference type="NCBI Taxonomy" id="36861"/>
    <lineage>
        <taxon>Bacteria</taxon>
        <taxon>Pseudomonadati</taxon>
        <taxon>Pseudomonadota</taxon>
        <taxon>Betaproteobacteria</taxon>
        <taxon>Nitrosomonadales</taxon>
        <taxon>Thiobacillaceae</taxon>
        <taxon>Thiobacillus</taxon>
    </lineage>
</organism>
<keyword evidence="1" id="KW-0472">Membrane</keyword>
<dbReference type="Proteomes" id="UP000064243">
    <property type="component" value="Unassembled WGS sequence"/>
</dbReference>
<evidence type="ECO:0000313" key="2">
    <source>
        <dbReference type="EMBL" id="KVW95446.1"/>
    </source>
</evidence>
<feature type="transmembrane region" description="Helical" evidence="1">
    <location>
        <begin position="82"/>
        <end position="101"/>
    </location>
</feature>
<feature type="transmembrane region" description="Helical" evidence="1">
    <location>
        <begin position="157"/>
        <end position="182"/>
    </location>
</feature>
<dbReference type="PATRIC" id="fig|36861.3.peg.1597"/>
<proteinExistence type="predicted"/>
<sequence length="198" mass="21774">MFTLTSRQQYGIVAVLALMMLLTRSHHWASIHSLPDASWAIFFLLGVYVRALWVVPALIAASVAIDYVAITWGGVSDFCVSPAYWLLIPAYLVLFAGGRFYARGHRLSLLGLFRLVGVALVAVAVAQLLTTGGFYFYSGRFAEPTLAGLVLRLEKYFPPMLGTFALYLGLAATVHVALAAAFRRDGDPRTLMGTRRER</sequence>
<comment type="caution">
    <text evidence="2">The sequence shown here is derived from an EMBL/GenBank/DDBJ whole genome shotgun (WGS) entry which is preliminary data.</text>
</comment>
<name>A0A119CVW3_THIDE</name>
<feature type="transmembrane region" description="Helical" evidence="1">
    <location>
        <begin position="113"/>
        <end position="137"/>
    </location>
</feature>
<evidence type="ECO:0000256" key="1">
    <source>
        <dbReference type="SAM" id="Phobius"/>
    </source>
</evidence>
<keyword evidence="3" id="KW-1185">Reference proteome</keyword>
<protein>
    <submittedName>
        <fullName evidence="2">Cobalamin ABC transporter</fullName>
    </submittedName>
</protein>
<dbReference type="OrthoDB" id="9787530at2"/>
<evidence type="ECO:0000313" key="3">
    <source>
        <dbReference type="Proteomes" id="UP000064243"/>
    </source>
</evidence>
<feature type="transmembrane region" description="Helical" evidence="1">
    <location>
        <begin position="12"/>
        <end position="29"/>
    </location>
</feature>
<dbReference type="RefSeq" id="WP_059755555.1">
    <property type="nucleotide sequence ID" value="NZ_LDUG01000025.1"/>
</dbReference>
<keyword evidence="1" id="KW-1133">Transmembrane helix</keyword>
<feature type="transmembrane region" description="Helical" evidence="1">
    <location>
        <begin position="41"/>
        <end position="70"/>
    </location>
</feature>